<proteinExistence type="predicted"/>
<dbReference type="EMBL" id="KZ084135">
    <property type="protein sequence ID" value="OSC98678.1"/>
    <property type="molecule type" value="Genomic_DNA"/>
</dbReference>
<sequence length="615" mass="66854">MPSPFGGGQLPLTAYFGPRSSQSTGSRRSGRSAEGQTPAKRKDSPGGEKAVARLKKKQKQNENETLNETLTKNRGQRSLADALKAQGSTSRKKDSPPLASVSSVAREIDRDDGDSLRVPPLRQDGAMIPPGEVVCGGPPAGSSAMLLRDRTPTTPTRHYRLHRTLAIASLPSPPLTAPTAKHLRRVRHEQEVPHPESSNAAHQHNAGHREDPSHAGATCAQVVGNKDAIVLRYPHNGGKAAMLPPALPLKAPSSHMPIRPPLQHPRSSSSDKWVPSSQARELSLSPRKDWKRKDASDSLPHTPVDHTGQVVPSSQSNERELQLSDVLPPASDIYKTPASPLHVDGLPLSTLVPLVEDSPDPLEEGDLAAALPSREVVESSQSQYENEISSAWAETLSARQAALSWDRNGEESSAPSSPKRSNESQGYDANDEFSQSQDAQSQPSTFTPSDPITSPFHTPSRRRSQESAESYPVEPYLRTPSQLRAFVHMFDERDDTGNVLLSTTDDGEADSPAASPSPSSRRMTRPDQSEATPERSRGTKRPLRDLTPPCSYAERPPRSRRRGSEEDLDPSQRRADDSDPDLSSGSSSPSLVFPTPVREFFEMYDESQESQVSPS</sequence>
<accession>A0A1Y2IC07</accession>
<reference evidence="2 3" key="1">
    <citation type="journal article" date="2015" name="Biotechnol. Biofuels">
        <title>Enhanced degradation of softwood versus hardwood by the white-rot fungus Pycnoporus coccineus.</title>
        <authorList>
            <person name="Couturier M."/>
            <person name="Navarro D."/>
            <person name="Chevret D."/>
            <person name="Henrissat B."/>
            <person name="Piumi F."/>
            <person name="Ruiz-Duenas F.J."/>
            <person name="Martinez A.T."/>
            <person name="Grigoriev I.V."/>
            <person name="Riley R."/>
            <person name="Lipzen A."/>
            <person name="Berrin J.G."/>
            <person name="Master E.R."/>
            <person name="Rosso M.N."/>
        </authorList>
    </citation>
    <scope>NUCLEOTIDE SEQUENCE [LARGE SCALE GENOMIC DNA]</scope>
    <source>
        <strain evidence="2 3">BRFM310</strain>
    </source>
</reference>
<feature type="compositionally biased region" description="Low complexity" evidence="1">
    <location>
        <begin position="17"/>
        <end position="35"/>
    </location>
</feature>
<feature type="compositionally biased region" description="Basic and acidic residues" evidence="1">
    <location>
        <begin position="524"/>
        <end position="537"/>
    </location>
</feature>
<feature type="compositionally biased region" description="Basic and acidic residues" evidence="1">
    <location>
        <begin position="562"/>
        <end position="577"/>
    </location>
</feature>
<dbReference type="Proteomes" id="UP000193067">
    <property type="component" value="Unassembled WGS sequence"/>
</dbReference>
<evidence type="ECO:0000313" key="2">
    <source>
        <dbReference type="EMBL" id="OSC98678.1"/>
    </source>
</evidence>
<feature type="compositionally biased region" description="Low complexity" evidence="1">
    <location>
        <begin position="510"/>
        <end position="520"/>
    </location>
</feature>
<feature type="region of interest" description="Disordered" evidence="1">
    <location>
        <begin position="403"/>
        <end position="478"/>
    </location>
</feature>
<feature type="compositionally biased region" description="Polar residues" evidence="1">
    <location>
        <begin position="63"/>
        <end position="73"/>
    </location>
</feature>
<gene>
    <name evidence="2" type="ORF">PYCCODRAFT_1470824</name>
</gene>
<keyword evidence="3" id="KW-1185">Reference proteome</keyword>
<feature type="compositionally biased region" description="Basic and acidic residues" evidence="1">
    <location>
        <begin position="106"/>
        <end position="115"/>
    </location>
</feature>
<feature type="region of interest" description="Disordered" evidence="1">
    <location>
        <begin position="244"/>
        <end position="321"/>
    </location>
</feature>
<organism evidence="2 3">
    <name type="scientific">Trametes coccinea (strain BRFM310)</name>
    <name type="common">Pycnoporus coccineus</name>
    <dbReference type="NCBI Taxonomy" id="1353009"/>
    <lineage>
        <taxon>Eukaryota</taxon>
        <taxon>Fungi</taxon>
        <taxon>Dikarya</taxon>
        <taxon>Basidiomycota</taxon>
        <taxon>Agaricomycotina</taxon>
        <taxon>Agaricomycetes</taxon>
        <taxon>Polyporales</taxon>
        <taxon>Polyporaceae</taxon>
        <taxon>Trametes</taxon>
    </lineage>
</organism>
<dbReference type="AlphaFoldDB" id="A0A1Y2IC07"/>
<evidence type="ECO:0000256" key="1">
    <source>
        <dbReference type="SAM" id="MobiDB-lite"/>
    </source>
</evidence>
<feature type="compositionally biased region" description="Polar residues" evidence="1">
    <location>
        <begin position="411"/>
        <end position="457"/>
    </location>
</feature>
<feature type="region of interest" description="Disordered" evidence="1">
    <location>
        <begin position="187"/>
        <end position="215"/>
    </location>
</feature>
<feature type="compositionally biased region" description="Low complexity" evidence="1">
    <location>
        <begin position="581"/>
        <end position="591"/>
    </location>
</feature>
<name>A0A1Y2IC07_TRAC3</name>
<feature type="compositionally biased region" description="Basic and acidic residues" evidence="1">
    <location>
        <begin position="286"/>
        <end position="296"/>
    </location>
</feature>
<feature type="region of interest" description="Disordered" evidence="1">
    <location>
        <begin position="497"/>
        <end position="615"/>
    </location>
</feature>
<protein>
    <submittedName>
        <fullName evidence="2">Uncharacterized protein</fullName>
    </submittedName>
</protein>
<evidence type="ECO:0000313" key="3">
    <source>
        <dbReference type="Proteomes" id="UP000193067"/>
    </source>
</evidence>
<feature type="compositionally biased region" description="Polar residues" evidence="1">
    <location>
        <begin position="265"/>
        <end position="280"/>
    </location>
</feature>
<feature type="region of interest" description="Disordered" evidence="1">
    <location>
        <begin position="1"/>
        <end position="132"/>
    </location>
</feature>
<dbReference type="OrthoDB" id="2804766at2759"/>